<proteinExistence type="predicted"/>
<protein>
    <submittedName>
        <fullName evidence="2">Uncharacterized protein</fullName>
    </submittedName>
</protein>
<dbReference type="AlphaFoldDB" id="A0AAJ0DC99"/>
<evidence type="ECO:0000313" key="3">
    <source>
        <dbReference type="Proteomes" id="UP001271007"/>
    </source>
</evidence>
<sequence>MFTSKVKGIRVCIRIALQSIPGDVYSRPFTLGDIFCQAQLKREFNPTGNRHSFDDLHIPPGFDSEKDVQRWFIYDFDVQGKVDPAEHYKIAHECYRGCQLEDGSLRFVPYPSSQDALIERTGEFPWGHNESPDERFEQQQRHVYAS</sequence>
<evidence type="ECO:0000256" key="1">
    <source>
        <dbReference type="SAM" id="MobiDB-lite"/>
    </source>
</evidence>
<name>A0AAJ0DC99_9PEZI</name>
<evidence type="ECO:0000313" key="2">
    <source>
        <dbReference type="EMBL" id="KAK3047289.1"/>
    </source>
</evidence>
<gene>
    <name evidence="2" type="ORF">LTR09_011278</name>
</gene>
<comment type="caution">
    <text evidence="2">The sequence shown here is derived from an EMBL/GenBank/DDBJ whole genome shotgun (WGS) entry which is preliminary data.</text>
</comment>
<dbReference type="Proteomes" id="UP001271007">
    <property type="component" value="Unassembled WGS sequence"/>
</dbReference>
<accession>A0AAJ0DC99</accession>
<keyword evidence="3" id="KW-1185">Reference proteome</keyword>
<organism evidence="2 3">
    <name type="scientific">Extremus antarcticus</name>
    <dbReference type="NCBI Taxonomy" id="702011"/>
    <lineage>
        <taxon>Eukaryota</taxon>
        <taxon>Fungi</taxon>
        <taxon>Dikarya</taxon>
        <taxon>Ascomycota</taxon>
        <taxon>Pezizomycotina</taxon>
        <taxon>Dothideomycetes</taxon>
        <taxon>Dothideomycetidae</taxon>
        <taxon>Mycosphaerellales</taxon>
        <taxon>Extremaceae</taxon>
        <taxon>Extremus</taxon>
    </lineage>
</organism>
<feature type="compositionally biased region" description="Basic and acidic residues" evidence="1">
    <location>
        <begin position="130"/>
        <end position="140"/>
    </location>
</feature>
<dbReference type="EMBL" id="JAWDJX010000064">
    <property type="protein sequence ID" value="KAK3047289.1"/>
    <property type="molecule type" value="Genomic_DNA"/>
</dbReference>
<feature type="region of interest" description="Disordered" evidence="1">
    <location>
        <begin position="127"/>
        <end position="146"/>
    </location>
</feature>
<reference evidence="2" key="1">
    <citation type="submission" date="2023-04" db="EMBL/GenBank/DDBJ databases">
        <title>Black Yeasts Isolated from many extreme environments.</title>
        <authorList>
            <person name="Coleine C."/>
            <person name="Stajich J.E."/>
            <person name="Selbmann L."/>
        </authorList>
    </citation>
    <scope>NUCLEOTIDE SEQUENCE</scope>
    <source>
        <strain evidence="2">CCFEE 5312</strain>
    </source>
</reference>